<feature type="region of interest" description="Disordered" evidence="1">
    <location>
        <begin position="640"/>
        <end position="720"/>
    </location>
</feature>
<evidence type="ECO:0000313" key="2">
    <source>
        <dbReference type="EMBL" id="KAF6059059.1"/>
    </source>
</evidence>
<sequence>MSSTFTRQRSSSMNSLNSNHSSYSTPQPQPQPPQPISSLSPQSNTLPHIVLPSLTTQQQQQQPHHTLVSRQNASPGLVSSSSTTNNNNNNNKAFEPPPPPPAPSPSHATQQSLPINPHANSISPTSTSGNAATTAAAAVAATTTAGAATGNKSGVISTPTLSSANINTIQNVVPTPSSTRSMSIVSLERSARNSIVSVDENLRYHARNDSSASLASLGHVSHNTLTMTPVGNSFNGQNNRPDYNFDHSGCDSRVRSSNGGSSEGINQGSAVMTDDESEYDTNMTTSSGVPQSSDTLRTIPTTPILGATSGSMASTLTSRSMAKTMHRPKRRSFKDEVSLQHLKNDFRFKFHDIYTTPTTIPTSPVSYHHTNSHICSLNASPTSESLHHGVKHHHNDSTLEDNVLASPKLNHDTAGKQIENPEMNTTPISSSTTSFTPPVAPTKKLKSTSLIQQSLYLKRKLAFSKDLQMEFNNAYDLSNSNSTDMGSPNSALHSHLITMSPPLSTALSEAKFFTNIPSTSTVVPRRRLSSSLNDTESTRKPTSAGASGVTHGDSDGARTANADFNPTSTADFNPTSTADFNPTSTASNHIKSDFKVPTHEHDTSSANIPPLTPLRAMQSVKEQNDLITKLNKKWNRAMINNSSNNMEGGNTDKGDINIKDEGKDAVASTDGISYKEEKSKLDDANGLQMMPNKRKRSRRDSFDVDDEHSFDDFNYDHYDG</sequence>
<comment type="caution">
    <text evidence="2">The sequence shown here is derived from an EMBL/GenBank/DDBJ whole genome shotgun (WGS) entry which is preliminary data.</text>
</comment>
<reference evidence="2" key="1">
    <citation type="submission" date="2020-03" db="EMBL/GenBank/DDBJ databases">
        <title>FDA dAtabase for Regulatory Grade micrObial Sequences (FDA-ARGOS): Supporting development and validation of Infectious Disease Dx tests.</title>
        <authorList>
            <person name="Campos J."/>
            <person name="Goldberg B."/>
            <person name="Tallon L."/>
            <person name="Sadzewicz L."/>
            <person name="Vavikolanu K."/>
            <person name="Mehta A."/>
            <person name="Aluvathingal J."/>
            <person name="Nadendla S."/>
            <person name="Nandy P."/>
            <person name="Geyer C."/>
            <person name="Yan Y."/>
            <person name="Sichtig H."/>
        </authorList>
    </citation>
    <scope>NUCLEOTIDE SEQUENCE [LARGE SCALE GENOMIC DNA]</scope>
    <source>
        <strain evidence="2">FDAARGOS_652</strain>
    </source>
</reference>
<organism evidence="2 3">
    <name type="scientific">Candida parapsilosis</name>
    <name type="common">Yeast</name>
    <dbReference type="NCBI Taxonomy" id="5480"/>
    <lineage>
        <taxon>Eukaryota</taxon>
        <taxon>Fungi</taxon>
        <taxon>Dikarya</taxon>
        <taxon>Ascomycota</taxon>
        <taxon>Saccharomycotina</taxon>
        <taxon>Pichiomycetes</taxon>
        <taxon>Debaryomycetaceae</taxon>
        <taxon>Candida/Lodderomyces clade</taxon>
        <taxon>Candida</taxon>
    </lineage>
</organism>
<name>A0A8X7NNS5_CANPA</name>
<dbReference type="Proteomes" id="UP000590412">
    <property type="component" value="Unassembled WGS sequence"/>
</dbReference>
<feature type="compositionally biased region" description="Polar residues" evidence="1">
    <location>
        <begin position="562"/>
        <end position="589"/>
    </location>
</feature>
<accession>A0A8X7NNS5</accession>
<feature type="compositionally biased region" description="Low complexity" evidence="1">
    <location>
        <begin position="10"/>
        <end position="26"/>
    </location>
</feature>
<proteinExistence type="predicted"/>
<feature type="compositionally biased region" description="Polar residues" evidence="1">
    <location>
        <begin position="107"/>
        <end position="124"/>
    </location>
</feature>
<feature type="compositionally biased region" description="Basic and acidic residues" evidence="1">
    <location>
        <begin position="673"/>
        <end position="683"/>
    </location>
</feature>
<feature type="compositionally biased region" description="Pro residues" evidence="1">
    <location>
        <begin position="95"/>
        <end position="104"/>
    </location>
</feature>
<feature type="region of interest" description="Disordered" evidence="1">
    <location>
        <begin position="413"/>
        <end position="442"/>
    </location>
</feature>
<feature type="compositionally biased region" description="Low complexity" evidence="1">
    <location>
        <begin position="79"/>
        <end position="94"/>
    </location>
</feature>
<feature type="compositionally biased region" description="Low complexity" evidence="1">
    <location>
        <begin position="425"/>
        <end position="437"/>
    </location>
</feature>
<dbReference type="EMBL" id="JABWAB010000001">
    <property type="protein sequence ID" value="KAF6059059.1"/>
    <property type="molecule type" value="Genomic_DNA"/>
</dbReference>
<feature type="compositionally biased region" description="Polar residues" evidence="1">
    <location>
        <begin position="280"/>
        <end position="297"/>
    </location>
</feature>
<feature type="compositionally biased region" description="Polar residues" evidence="1">
    <location>
        <begin position="228"/>
        <end position="241"/>
    </location>
</feature>
<feature type="compositionally biased region" description="Polar residues" evidence="1">
    <location>
        <begin position="529"/>
        <end position="545"/>
    </location>
</feature>
<feature type="compositionally biased region" description="Polar residues" evidence="1">
    <location>
        <begin position="68"/>
        <end position="78"/>
    </location>
</feature>
<gene>
    <name evidence="2" type="ORF">FOB60_000641</name>
</gene>
<feature type="region of interest" description="Disordered" evidence="1">
    <location>
        <begin position="228"/>
        <end position="297"/>
    </location>
</feature>
<feature type="region of interest" description="Disordered" evidence="1">
    <location>
        <begin position="523"/>
        <end position="590"/>
    </location>
</feature>
<feature type="compositionally biased region" description="Basic and acidic residues" evidence="1">
    <location>
        <begin position="710"/>
        <end position="720"/>
    </location>
</feature>
<evidence type="ECO:0000256" key="1">
    <source>
        <dbReference type="SAM" id="MobiDB-lite"/>
    </source>
</evidence>
<feature type="compositionally biased region" description="Basic and acidic residues" evidence="1">
    <location>
        <begin position="243"/>
        <end position="254"/>
    </location>
</feature>
<feature type="region of interest" description="Disordered" evidence="1">
    <location>
        <begin position="1"/>
        <end position="129"/>
    </location>
</feature>
<evidence type="ECO:0000313" key="3">
    <source>
        <dbReference type="Proteomes" id="UP000590412"/>
    </source>
</evidence>
<dbReference type="AlphaFoldDB" id="A0A8X7NNS5"/>
<protein>
    <submittedName>
        <fullName evidence="2">Uncharacterized protein</fullName>
    </submittedName>
</protein>
<feature type="compositionally biased region" description="Polar residues" evidence="1">
    <location>
        <begin position="255"/>
        <end position="270"/>
    </location>
</feature>
<feature type="compositionally biased region" description="Basic and acidic residues" evidence="1">
    <location>
        <begin position="650"/>
        <end position="664"/>
    </location>
</feature>